<evidence type="ECO:0000256" key="2">
    <source>
        <dbReference type="ARBA" id="ARBA00004370"/>
    </source>
</evidence>
<keyword evidence="11" id="KW-1133">Transmembrane helix</keyword>
<evidence type="ECO:0000256" key="11">
    <source>
        <dbReference type="SAM" id="Phobius"/>
    </source>
</evidence>
<sequence length="481" mass="53588">MPLDFYFSLNIRQKVVLVLTLGLLAVVSIGGTSYRYVLEIERKHHISGIADDLSNTILEIRRYEKNLLLYSSQEDLEENQRYLIEAREIINRIAPALTTPPLTRILSRLNTEMEAYATDMTTIAGCLEKQLSECPGAEDNIRERGKSLVKLTHELAAVERQNIFLIINALKTHLLYSLFIFFILGGFLVFMTGRKIVRPLKIIENATLSIASGTFDRVHPPKGLRDETSRVLEAFNRMITELEKHQGQLVQAQKLSSIGIMAAGIAHQLNNPLNNISTSCQIVLEELPGADPEFIGRMLENSELEIMRAREIVRGLLEFSRAKEFAIRPSPLSPRISQALRLVSGQVPAGIRIHTDIEEITLPMDGREMQEVLINLIINAIQAIPDGVGDIFLSGRILPHSNMVEIRVEDTGTGIPEADFSKIFDPFFTTKKSGSGTGLGLSIAYGIVKQHQGSIKATNRPEGGTSISIRLPLNQEREECS</sequence>
<dbReference type="Gene3D" id="1.10.287.130">
    <property type="match status" value="1"/>
</dbReference>
<dbReference type="RefSeq" id="WP_236891542.1">
    <property type="nucleotide sequence ID" value="NZ_AP024488.1"/>
</dbReference>
<feature type="transmembrane region" description="Helical" evidence="11">
    <location>
        <begin position="15"/>
        <end position="37"/>
    </location>
</feature>
<evidence type="ECO:0000259" key="13">
    <source>
        <dbReference type="PROSITE" id="PS50885"/>
    </source>
</evidence>
<evidence type="ECO:0000259" key="12">
    <source>
        <dbReference type="PROSITE" id="PS50109"/>
    </source>
</evidence>
<dbReference type="Gene3D" id="6.10.340.10">
    <property type="match status" value="1"/>
</dbReference>
<dbReference type="InterPro" id="IPR003660">
    <property type="entry name" value="HAMP_dom"/>
</dbReference>
<keyword evidence="15" id="KW-1185">Reference proteome</keyword>
<keyword evidence="11" id="KW-0812">Transmembrane</keyword>
<keyword evidence="4" id="KW-0597">Phosphoprotein</keyword>
<evidence type="ECO:0000313" key="15">
    <source>
        <dbReference type="Proteomes" id="UP001320148"/>
    </source>
</evidence>
<dbReference type="InterPro" id="IPR004358">
    <property type="entry name" value="Sig_transdc_His_kin-like_C"/>
</dbReference>
<evidence type="ECO:0000256" key="3">
    <source>
        <dbReference type="ARBA" id="ARBA00012438"/>
    </source>
</evidence>
<dbReference type="Pfam" id="PF02518">
    <property type="entry name" value="HATPase_c"/>
    <property type="match status" value="1"/>
</dbReference>
<dbReference type="InterPro" id="IPR003594">
    <property type="entry name" value="HATPase_dom"/>
</dbReference>
<dbReference type="InterPro" id="IPR005467">
    <property type="entry name" value="His_kinase_dom"/>
</dbReference>
<protein>
    <recommendedName>
        <fullName evidence="3">histidine kinase</fullName>
        <ecNumber evidence="3">2.7.13.3</ecNumber>
    </recommendedName>
</protein>
<keyword evidence="9" id="KW-0902">Two-component regulatory system</keyword>
<dbReference type="InterPro" id="IPR036890">
    <property type="entry name" value="HATPase_C_sf"/>
</dbReference>
<dbReference type="EC" id="2.7.13.3" evidence="3"/>
<proteinExistence type="predicted"/>
<dbReference type="Proteomes" id="UP001320148">
    <property type="component" value="Chromosome"/>
</dbReference>
<keyword evidence="11" id="KW-0472">Membrane</keyword>
<dbReference type="PROSITE" id="PS50109">
    <property type="entry name" value="HIS_KIN"/>
    <property type="match status" value="1"/>
</dbReference>
<evidence type="ECO:0000256" key="6">
    <source>
        <dbReference type="ARBA" id="ARBA00022741"/>
    </source>
</evidence>
<dbReference type="SUPFAM" id="SSF47384">
    <property type="entry name" value="Homodimeric domain of signal transducing histidine kinase"/>
    <property type="match status" value="1"/>
</dbReference>
<evidence type="ECO:0000256" key="10">
    <source>
        <dbReference type="SAM" id="MobiDB-lite"/>
    </source>
</evidence>
<organism evidence="14 15">
    <name type="scientific">Desulfoluna limicola</name>
    <dbReference type="NCBI Taxonomy" id="2810562"/>
    <lineage>
        <taxon>Bacteria</taxon>
        <taxon>Pseudomonadati</taxon>
        <taxon>Thermodesulfobacteriota</taxon>
        <taxon>Desulfobacteria</taxon>
        <taxon>Desulfobacterales</taxon>
        <taxon>Desulfolunaceae</taxon>
        <taxon>Desulfoluna</taxon>
    </lineage>
</organism>
<dbReference type="GO" id="GO:0016301">
    <property type="term" value="F:kinase activity"/>
    <property type="evidence" value="ECO:0007669"/>
    <property type="project" value="UniProtKB-KW"/>
</dbReference>
<name>A0ABM7PCL7_9BACT</name>
<reference evidence="14 15" key="1">
    <citation type="submission" date="2021-02" db="EMBL/GenBank/DDBJ databases">
        <title>Complete genome of Desulfoluna sp. strain ASN36.</title>
        <authorList>
            <person name="Takahashi A."/>
            <person name="Kojima H."/>
            <person name="Fukui M."/>
        </authorList>
    </citation>
    <scope>NUCLEOTIDE SEQUENCE [LARGE SCALE GENOMIC DNA]</scope>
    <source>
        <strain evidence="14 15">ASN36</strain>
    </source>
</reference>
<dbReference type="Gene3D" id="3.30.565.10">
    <property type="entry name" value="Histidine kinase-like ATPase, C-terminal domain"/>
    <property type="match status" value="1"/>
</dbReference>
<dbReference type="Pfam" id="PF00672">
    <property type="entry name" value="HAMP"/>
    <property type="match status" value="1"/>
</dbReference>
<keyword evidence="6" id="KW-0547">Nucleotide-binding</keyword>
<dbReference type="SMART" id="SM00387">
    <property type="entry name" value="HATPase_c"/>
    <property type="match status" value="1"/>
</dbReference>
<comment type="catalytic activity">
    <reaction evidence="1">
        <text>ATP + protein L-histidine = ADP + protein N-phospho-L-histidine.</text>
        <dbReference type="EC" id="2.7.13.3"/>
    </reaction>
</comment>
<dbReference type="SMART" id="SM00304">
    <property type="entry name" value="HAMP"/>
    <property type="match status" value="1"/>
</dbReference>
<evidence type="ECO:0000256" key="1">
    <source>
        <dbReference type="ARBA" id="ARBA00000085"/>
    </source>
</evidence>
<dbReference type="PANTHER" id="PTHR43065">
    <property type="entry name" value="SENSOR HISTIDINE KINASE"/>
    <property type="match status" value="1"/>
</dbReference>
<evidence type="ECO:0000256" key="4">
    <source>
        <dbReference type="ARBA" id="ARBA00022553"/>
    </source>
</evidence>
<dbReference type="PROSITE" id="PS50885">
    <property type="entry name" value="HAMP"/>
    <property type="match status" value="1"/>
</dbReference>
<dbReference type="EMBL" id="AP024488">
    <property type="protein sequence ID" value="BCS95278.1"/>
    <property type="molecule type" value="Genomic_DNA"/>
</dbReference>
<dbReference type="InterPro" id="IPR003661">
    <property type="entry name" value="HisK_dim/P_dom"/>
</dbReference>
<gene>
    <name evidence="14" type="ORF">DSLASN_09100</name>
</gene>
<feature type="region of interest" description="Disordered" evidence="10">
    <location>
        <begin position="455"/>
        <end position="481"/>
    </location>
</feature>
<evidence type="ECO:0000256" key="5">
    <source>
        <dbReference type="ARBA" id="ARBA00022679"/>
    </source>
</evidence>
<dbReference type="SUPFAM" id="SSF158472">
    <property type="entry name" value="HAMP domain-like"/>
    <property type="match status" value="1"/>
</dbReference>
<keyword evidence="5" id="KW-0808">Transferase</keyword>
<dbReference type="PRINTS" id="PR00344">
    <property type="entry name" value="BCTRLSENSOR"/>
</dbReference>
<dbReference type="InterPro" id="IPR036097">
    <property type="entry name" value="HisK_dim/P_sf"/>
</dbReference>
<accession>A0ABM7PCL7</accession>
<feature type="domain" description="HAMP" evidence="13">
    <location>
        <begin position="194"/>
        <end position="247"/>
    </location>
</feature>
<feature type="domain" description="Histidine kinase" evidence="12">
    <location>
        <begin position="264"/>
        <end position="475"/>
    </location>
</feature>
<dbReference type="SUPFAM" id="SSF55874">
    <property type="entry name" value="ATPase domain of HSP90 chaperone/DNA topoisomerase II/histidine kinase"/>
    <property type="match status" value="1"/>
</dbReference>
<evidence type="ECO:0000256" key="9">
    <source>
        <dbReference type="ARBA" id="ARBA00023012"/>
    </source>
</evidence>
<comment type="subcellular location">
    <subcellularLocation>
        <location evidence="2">Membrane</location>
    </subcellularLocation>
</comment>
<dbReference type="Pfam" id="PF00512">
    <property type="entry name" value="HisKA"/>
    <property type="match status" value="1"/>
</dbReference>
<keyword evidence="8" id="KW-0067">ATP-binding</keyword>
<keyword evidence="7 14" id="KW-0418">Kinase</keyword>
<dbReference type="CDD" id="cd06225">
    <property type="entry name" value="HAMP"/>
    <property type="match status" value="1"/>
</dbReference>
<evidence type="ECO:0000256" key="8">
    <source>
        <dbReference type="ARBA" id="ARBA00022840"/>
    </source>
</evidence>
<evidence type="ECO:0000313" key="14">
    <source>
        <dbReference type="EMBL" id="BCS95278.1"/>
    </source>
</evidence>
<dbReference type="CDD" id="cd00082">
    <property type="entry name" value="HisKA"/>
    <property type="match status" value="1"/>
</dbReference>
<dbReference type="PANTHER" id="PTHR43065:SF46">
    <property type="entry name" value="C4-DICARBOXYLATE TRANSPORT SENSOR PROTEIN DCTB"/>
    <property type="match status" value="1"/>
</dbReference>
<evidence type="ECO:0000256" key="7">
    <source>
        <dbReference type="ARBA" id="ARBA00022777"/>
    </source>
</evidence>
<dbReference type="SMART" id="SM00388">
    <property type="entry name" value="HisKA"/>
    <property type="match status" value="1"/>
</dbReference>
<feature type="transmembrane region" description="Helical" evidence="11">
    <location>
        <begin position="174"/>
        <end position="193"/>
    </location>
</feature>